<dbReference type="Gene3D" id="1.25.10.10">
    <property type="entry name" value="Leucine-rich Repeat Variant"/>
    <property type="match status" value="1"/>
</dbReference>
<evidence type="ECO:0000313" key="2">
    <source>
        <dbReference type="EMBL" id="KAG1772228.1"/>
    </source>
</evidence>
<keyword evidence="3" id="KW-1185">Reference proteome</keyword>
<dbReference type="InterPro" id="IPR011989">
    <property type="entry name" value="ARM-like"/>
</dbReference>
<accession>A0A9P7CYV4</accession>
<proteinExistence type="inferred from homology"/>
<reference evidence="2" key="1">
    <citation type="journal article" date="2020" name="New Phytol.">
        <title>Comparative genomics reveals dynamic genome evolution in host specialist ectomycorrhizal fungi.</title>
        <authorList>
            <person name="Lofgren L.A."/>
            <person name="Nguyen N.H."/>
            <person name="Vilgalys R."/>
            <person name="Ruytinx J."/>
            <person name="Liao H.L."/>
            <person name="Branco S."/>
            <person name="Kuo A."/>
            <person name="LaButti K."/>
            <person name="Lipzen A."/>
            <person name="Andreopoulos W."/>
            <person name="Pangilinan J."/>
            <person name="Riley R."/>
            <person name="Hundley H."/>
            <person name="Na H."/>
            <person name="Barry K."/>
            <person name="Grigoriev I.V."/>
            <person name="Stajich J.E."/>
            <person name="Kennedy P.G."/>
        </authorList>
    </citation>
    <scope>NUCLEOTIDE SEQUENCE</scope>
    <source>
        <strain evidence="2">DOB743</strain>
    </source>
</reference>
<dbReference type="Pfam" id="PF08569">
    <property type="entry name" value="Mo25"/>
    <property type="match status" value="1"/>
</dbReference>
<evidence type="ECO:0000256" key="1">
    <source>
        <dbReference type="ARBA" id="ARBA00011012"/>
    </source>
</evidence>
<comment type="similarity">
    <text evidence="1">Belongs to the Mo25 family.</text>
</comment>
<dbReference type="OrthoDB" id="609103at2759"/>
<name>A0A9P7CYV4_9AGAM</name>
<protein>
    <submittedName>
        <fullName evidence="2">Armadillo-type protein</fullName>
    </submittedName>
</protein>
<dbReference type="SUPFAM" id="SSF48371">
    <property type="entry name" value="ARM repeat"/>
    <property type="match status" value="1"/>
</dbReference>
<dbReference type="AlphaFoldDB" id="A0A9P7CYV4"/>
<dbReference type="InterPro" id="IPR013878">
    <property type="entry name" value="Mo25"/>
</dbReference>
<sequence length="310" mass="35584">MKFVVLDGQRCANGAGQQSLSTTTNFFKTKPRTPPDIVRGLRDAIPKLESGPPGSETRRKAREEVSRNLQAIKGILYGDGDLLLLLVQNVARFDFEARKDVVQIFNNLLRHQIGARLPTVEYVCARHEDVIFVALEGYSNEEVALNVGMVLREMLRREQLAKILLYFQRFCTFPHHTDATHWQTSETLKRHQLTVAEYLDKNDDRAGIKFSYFSPLWQLSKNYVTEPQSLKLLREIHLDRANFSVATRYVAQESNLKMMNALRDKSKNIQEHAERVAKRALARFAISPRVLARQCGLRHFESSINDVDET</sequence>
<dbReference type="EMBL" id="JABBWD010000054">
    <property type="protein sequence ID" value="KAG1772228.1"/>
    <property type="molecule type" value="Genomic_DNA"/>
</dbReference>
<dbReference type="InterPro" id="IPR016024">
    <property type="entry name" value="ARM-type_fold"/>
</dbReference>
<dbReference type="PANTHER" id="PTHR10182:SF3">
    <property type="entry name" value="PROTEIN MO25"/>
    <property type="match status" value="1"/>
</dbReference>
<dbReference type="PANTHER" id="PTHR10182">
    <property type="entry name" value="CALCIUM-BINDING PROTEIN 39-RELATED"/>
    <property type="match status" value="1"/>
</dbReference>
<gene>
    <name evidence="2" type="ORF">EV702DRAFT_1181331</name>
</gene>
<evidence type="ECO:0000313" key="3">
    <source>
        <dbReference type="Proteomes" id="UP000714275"/>
    </source>
</evidence>
<organism evidence="2 3">
    <name type="scientific">Suillus placidus</name>
    <dbReference type="NCBI Taxonomy" id="48579"/>
    <lineage>
        <taxon>Eukaryota</taxon>
        <taxon>Fungi</taxon>
        <taxon>Dikarya</taxon>
        <taxon>Basidiomycota</taxon>
        <taxon>Agaricomycotina</taxon>
        <taxon>Agaricomycetes</taxon>
        <taxon>Agaricomycetidae</taxon>
        <taxon>Boletales</taxon>
        <taxon>Suillineae</taxon>
        <taxon>Suillaceae</taxon>
        <taxon>Suillus</taxon>
    </lineage>
</organism>
<dbReference type="GO" id="GO:0043539">
    <property type="term" value="F:protein serine/threonine kinase activator activity"/>
    <property type="evidence" value="ECO:0007669"/>
    <property type="project" value="TreeGrafter"/>
</dbReference>
<comment type="caution">
    <text evidence="2">The sequence shown here is derived from an EMBL/GenBank/DDBJ whole genome shotgun (WGS) entry which is preliminary data.</text>
</comment>
<dbReference type="Proteomes" id="UP000714275">
    <property type="component" value="Unassembled WGS sequence"/>
</dbReference>
<dbReference type="GO" id="GO:0035556">
    <property type="term" value="P:intracellular signal transduction"/>
    <property type="evidence" value="ECO:0007669"/>
    <property type="project" value="TreeGrafter"/>
</dbReference>